<dbReference type="PANTHER" id="PTHR23236:SF116">
    <property type="entry name" value="RRM DOMAIN-CONTAINING PROTEIN"/>
    <property type="match status" value="1"/>
</dbReference>
<keyword evidence="3" id="KW-1185">Reference proteome</keyword>
<keyword evidence="1" id="KW-0694">RNA-binding</keyword>
<reference evidence="2" key="3">
    <citation type="submission" date="2023-03" db="UniProtKB">
        <authorList>
            <consortium name="EnsemblPlants"/>
        </authorList>
    </citation>
    <scope>IDENTIFICATION</scope>
    <source>
        <strain evidence="2">cv. Chiifu-401-42</strain>
    </source>
</reference>
<dbReference type="InParanoid" id="M4DGY7"/>
<evidence type="ECO:0008006" key="4">
    <source>
        <dbReference type="Google" id="ProtNLM"/>
    </source>
</evidence>
<reference evidence="2 3" key="1">
    <citation type="journal article" date="2011" name="Nat. Genet.">
        <title>The genome of the mesopolyploid crop species Brassica rapa.</title>
        <authorList>
            <consortium name="Brassica rapa Genome Sequencing Project Consortium"/>
            <person name="Wang X."/>
            <person name="Wang H."/>
            <person name="Wang J."/>
            <person name="Sun R."/>
            <person name="Wu J."/>
            <person name="Liu S."/>
            <person name="Bai Y."/>
            <person name="Mun J.H."/>
            <person name="Bancroft I."/>
            <person name="Cheng F."/>
            <person name="Huang S."/>
            <person name="Li X."/>
            <person name="Hua W."/>
            <person name="Wang J."/>
            <person name="Wang X."/>
            <person name="Freeling M."/>
            <person name="Pires J.C."/>
            <person name="Paterson A.H."/>
            <person name="Chalhoub B."/>
            <person name="Wang B."/>
            <person name="Hayward A."/>
            <person name="Sharpe A.G."/>
            <person name="Park B.S."/>
            <person name="Weisshaar B."/>
            <person name="Liu B."/>
            <person name="Li B."/>
            <person name="Liu B."/>
            <person name="Tong C."/>
            <person name="Song C."/>
            <person name="Duran C."/>
            <person name="Peng C."/>
            <person name="Geng C."/>
            <person name="Koh C."/>
            <person name="Lin C."/>
            <person name="Edwards D."/>
            <person name="Mu D."/>
            <person name="Shen D."/>
            <person name="Soumpourou E."/>
            <person name="Li F."/>
            <person name="Fraser F."/>
            <person name="Conant G."/>
            <person name="Lassalle G."/>
            <person name="King G.J."/>
            <person name="Bonnema G."/>
            <person name="Tang H."/>
            <person name="Wang H."/>
            <person name="Belcram H."/>
            <person name="Zhou H."/>
            <person name="Hirakawa H."/>
            <person name="Abe H."/>
            <person name="Guo H."/>
            <person name="Wang H."/>
            <person name="Jin H."/>
            <person name="Parkin I.A."/>
            <person name="Batley J."/>
            <person name="Kim J.S."/>
            <person name="Just J."/>
            <person name="Li J."/>
            <person name="Xu J."/>
            <person name="Deng J."/>
            <person name="Kim J.A."/>
            <person name="Li J."/>
            <person name="Yu J."/>
            <person name="Meng J."/>
            <person name="Wang J."/>
            <person name="Min J."/>
            <person name="Poulain J."/>
            <person name="Wang J."/>
            <person name="Hatakeyama K."/>
            <person name="Wu K."/>
            <person name="Wang L."/>
            <person name="Fang L."/>
            <person name="Trick M."/>
            <person name="Links M.G."/>
            <person name="Zhao M."/>
            <person name="Jin M."/>
            <person name="Ramchiary N."/>
            <person name="Drou N."/>
            <person name="Berkman P.J."/>
            <person name="Cai Q."/>
            <person name="Huang Q."/>
            <person name="Li R."/>
            <person name="Tabata S."/>
            <person name="Cheng S."/>
            <person name="Zhang S."/>
            <person name="Zhang S."/>
            <person name="Huang S."/>
            <person name="Sato S."/>
            <person name="Sun S."/>
            <person name="Kwon S.J."/>
            <person name="Choi S.R."/>
            <person name="Lee T.H."/>
            <person name="Fan W."/>
            <person name="Zhao X."/>
            <person name="Tan X."/>
            <person name="Xu X."/>
            <person name="Wang Y."/>
            <person name="Qiu Y."/>
            <person name="Yin Y."/>
            <person name="Li Y."/>
            <person name="Du Y."/>
            <person name="Liao Y."/>
            <person name="Lim Y."/>
            <person name="Narusaka Y."/>
            <person name="Wang Y."/>
            <person name="Wang Z."/>
            <person name="Li Z."/>
            <person name="Wang Z."/>
            <person name="Xiong Z."/>
            <person name="Zhang Z."/>
        </authorList>
    </citation>
    <scope>NUCLEOTIDE SEQUENCE [LARGE SCALE GENOMIC DNA]</scope>
    <source>
        <strain evidence="2 3">cv. Chiifu-401-42</strain>
    </source>
</reference>
<dbReference type="OMA" id="SIRVHKE"/>
<protein>
    <recommendedName>
        <fullName evidence="4">RRM domain-containing protein</fullName>
    </recommendedName>
</protein>
<sequence>MEKLMAKYFAIQFLFANSIRVHKEIELLSFFIIKLSLVEERSMVIQETTQRERERALAEAESLVEKELEGAIRVENASVRSTYQGFESEAAMKETLEKYGSKPRAIISVEGYDTCLPEEDIKSELTNHFNSCGEVFNVIVRKDPDSPNLDRRALVILLGDGAEEKALELNGTDFGGWNALVKVEPEEVEDEEAELYESSLADELYNDRRFWFGVTVRGYNTLLPADEVESALIKHFSSCGEITHVFVSTLDKKTNIYFCQQEGEVRALDLDGSVVRGFKIAVTGVATIFSNRLPPSGEICFGYCDPAHMIEFAGVIKDKVAAFKKQRMSV</sequence>
<accession>M4DGY7</accession>
<evidence type="ECO:0000313" key="3">
    <source>
        <dbReference type="Proteomes" id="UP000011750"/>
    </source>
</evidence>
<dbReference type="Gene3D" id="3.30.70.330">
    <property type="match status" value="2"/>
</dbReference>
<evidence type="ECO:0000256" key="1">
    <source>
        <dbReference type="ARBA" id="ARBA00022884"/>
    </source>
</evidence>
<organism evidence="2 3">
    <name type="scientific">Brassica campestris</name>
    <name type="common">Field mustard</name>
    <dbReference type="NCBI Taxonomy" id="3711"/>
    <lineage>
        <taxon>Eukaryota</taxon>
        <taxon>Viridiplantae</taxon>
        <taxon>Streptophyta</taxon>
        <taxon>Embryophyta</taxon>
        <taxon>Tracheophyta</taxon>
        <taxon>Spermatophyta</taxon>
        <taxon>Magnoliopsida</taxon>
        <taxon>eudicotyledons</taxon>
        <taxon>Gunneridae</taxon>
        <taxon>Pentapetalae</taxon>
        <taxon>rosids</taxon>
        <taxon>malvids</taxon>
        <taxon>Brassicales</taxon>
        <taxon>Brassicaceae</taxon>
        <taxon>Brassiceae</taxon>
        <taxon>Brassica</taxon>
    </lineage>
</organism>
<dbReference type="HOGENOM" id="CLU_061895_2_0_1"/>
<dbReference type="SUPFAM" id="SSF54928">
    <property type="entry name" value="RNA-binding domain, RBD"/>
    <property type="match status" value="2"/>
</dbReference>
<proteinExistence type="predicted"/>
<dbReference type="AlphaFoldDB" id="M4DGY7"/>
<dbReference type="InterPro" id="IPR035979">
    <property type="entry name" value="RBD_domain_sf"/>
</dbReference>
<dbReference type="InterPro" id="IPR012677">
    <property type="entry name" value="Nucleotide-bd_a/b_plait_sf"/>
</dbReference>
<dbReference type="GO" id="GO:0008143">
    <property type="term" value="F:poly(A) binding"/>
    <property type="evidence" value="ECO:0000318"/>
    <property type="project" value="GO_Central"/>
</dbReference>
<dbReference type="Proteomes" id="UP000011750">
    <property type="component" value="Chromosome A07"/>
</dbReference>
<dbReference type="Gramene" id="Bra015764.1">
    <property type="protein sequence ID" value="Bra015764.1-P"/>
    <property type="gene ID" value="Bra015764"/>
</dbReference>
<dbReference type="PANTHER" id="PTHR23236">
    <property type="entry name" value="EUKARYOTIC TRANSLATION INITIATION FACTOR 4B/4H"/>
    <property type="match status" value="1"/>
</dbReference>
<reference evidence="2 3" key="2">
    <citation type="journal article" date="2018" name="Hortic Res">
        <title>Improved Brassica rapa reference genome by single-molecule sequencing and chromosome conformation capture technologies.</title>
        <authorList>
            <person name="Zhang L."/>
            <person name="Cai X."/>
            <person name="Wu J."/>
            <person name="Liu M."/>
            <person name="Grob S."/>
            <person name="Cheng F."/>
            <person name="Liang J."/>
            <person name="Cai C."/>
            <person name="Liu Z."/>
            <person name="Liu B."/>
            <person name="Wang F."/>
            <person name="Li S."/>
            <person name="Liu F."/>
            <person name="Li X."/>
            <person name="Cheng L."/>
            <person name="Yang W."/>
            <person name="Li M.H."/>
            <person name="Grossniklaus U."/>
            <person name="Zheng H."/>
            <person name="Wang X."/>
        </authorList>
    </citation>
    <scope>NUCLEOTIDE SEQUENCE [LARGE SCALE GENOMIC DNA]</scope>
    <source>
        <strain evidence="2 3">cv. Chiifu-401-42</strain>
    </source>
</reference>
<dbReference type="EnsemblPlants" id="Bra015764.1">
    <property type="protein sequence ID" value="Bra015764.1-P"/>
    <property type="gene ID" value="Bra015764"/>
</dbReference>
<dbReference type="STRING" id="51351.M4DGY7"/>
<name>M4DGY7_BRACM</name>
<evidence type="ECO:0000313" key="2">
    <source>
        <dbReference type="EnsemblPlants" id="Bra015764.1-P"/>
    </source>
</evidence>